<sequence>MYKYAITKYNPHFRDEEGRYLKEDWIAISDIGKLFDGEMLTADHYMKIEDSYIQAIQMVMEYMKIPFLMVNQVARSFSYDTFMEMNEQYRELYSKELLETYTHIKDLDELDKEQVGSFCRLVLREDMWAKVYYPRRMKVFIAYDYLMGIHTSKSIETIIPLIEQLGLFVEEH</sequence>
<evidence type="ECO:0000313" key="2">
    <source>
        <dbReference type="Proteomes" id="UP001236415"/>
    </source>
</evidence>
<name>A0ABY8X3X3_9BACL</name>
<organism evidence="1 2">
    <name type="scientific">Paenibacillus polygoni</name>
    <dbReference type="NCBI Taxonomy" id="3050112"/>
    <lineage>
        <taxon>Bacteria</taxon>
        <taxon>Bacillati</taxon>
        <taxon>Bacillota</taxon>
        <taxon>Bacilli</taxon>
        <taxon>Bacillales</taxon>
        <taxon>Paenibacillaceae</taxon>
        <taxon>Paenibacillus</taxon>
    </lineage>
</organism>
<evidence type="ECO:0000313" key="1">
    <source>
        <dbReference type="EMBL" id="WIV19864.1"/>
    </source>
</evidence>
<reference evidence="1 2" key="1">
    <citation type="submission" date="2023-06" db="EMBL/GenBank/DDBJ databases">
        <title>Paenibacillus polygonum sp. nov., an endophytic bacterium, isolated from Polygonum lapathifolium L. in Nanji Wetland National Nature Reserve, South of Poyang Lake, Jiangxi Province, China.</title>
        <authorList>
            <person name="Yu Z."/>
        </authorList>
    </citation>
    <scope>NUCLEOTIDE SEQUENCE [LARGE SCALE GENOMIC DNA]</scope>
    <source>
        <strain evidence="1 2">C31</strain>
    </source>
</reference>
<dbReference type="EMBL" id="CP127162">
    <property type="protein sequence ID" value="WIV19864.1"/>
    <property type="molecule type" value="Genomic_DNA"/>
</dbReference>
<protein>
    <submittedName>
        <fullName evidence="1">Uncharacterized protein</fullName>
    </submittedName>
</protein>
<gene>
    <name evidence="1" type="ORF">QPK24_03750</name>
</gene>
<keyword evidence="2" id="KW-1185">Reference proteome</keyword>
<proteinExistence type="predicted"/>
<accession>A0ABY8X3X3</accession>
<dbReference type="Proteomes" id="UP001236415">
    <property type="component" value="Chromosome"/>
</dbReference>
<dbReference type="RefSeq" id="WP_285746298.1">
    <property type="nucleotide sequence ID" value="NZ_CP127162.1"/>
</dbReference>